<evidence type="ECO:0000313" key="2">
    <source>
        <dbReference type="EMBL" id="KAK3258001.1"/>
    </source>
</evidence>
<dbReference type="EMBL" id="LGRX02019900">
    <property type="protein sequence ID" value="KAK3258001.1"/>
    <property type="molecule type" value="Genomic_DNA"/>
</dbReference>
<comment type="caution">
    <text evidence="2">The sequence shown here is derived from an EMBL/GenBank/DDBJ whole genome shotgun (WGS) entry which is preliminary data.</text>
</comment>
<dbReference type="AlphaFoldDB" id="A0AAE0KRD2"/>
<sequence length="716" mass="78676">MGVGRKELLLSESKAAVRMVGLKAIAKRKLTTLVKGIAKGVKAMRITAALFEAGKQHQSDVSRLRTQGAAQVKVEFENAATLDATPFWEQGNAAFYTEENIQRRLQLKKSERVRQSISLWWNLIPKDSENHVNKPAYLEMTQAIQYALVPEADEIGLDAGEEDWQEDTKGKGYLDERMFFDALFELADMWCEDIDEMSYAGFLDKVLRQLTKPPPWPPEEWKHHGDITALETEMDAEGNVRLVHDDKDGKNKDGKSKDGDNKNGKNKDGDNKLSDGSEGDAHERRGRHKEGDEGVGKSRGKRKDVDGGGGKSGGKHKLDDEGGGKNGGKHKRGSSVDPSDKRGGRGDGQEPGKDTAKKTQARQEDSPSQMSKGSEDSTGRKRGRGNKDVEKFQHESDDWRTAGGAADGEYVSDNAGGLRDEKREHAEAWRNVGVEDSAHLSSDLGPSTEERKQQEARWRSGGRDSYEYSGGGLGPSDHSHKSERYEEARWRSGGRDSYEYSGGGLGPSDHSHKSERREDEARWQAGGVYNEPTYDRRLGPSEPEEGHIRAGGGGYRNAAHPDSSAARGGGRAPRRNGQGAPKPVQGVVLPPLENQPGGRQYVEAKDPGNLSERKRNVEVLPSLDPQAVARAQPAAPTVMAPVQTSTFMFSLPPIESRQQVKHNHRTPALPSVQKHQGHRGLLAKKPHKKGPPQQEVARGRRAVDLSSQLPDLPPNH</sequence>
<protein>
    <submittedName>
        <fullName evidence="2">Uncharacterized protein</fullName>
    </submittedName>
</protein>
<feature type="region of interest" description="Disordered" evidence="1">
    <location>
        <begin position="655"/>
        <end position="716"/>
    </location>
</feature>
<feature type="compositionally biased region" description="Basic and acidic residues" evidence="1">
    <location>
        <begin position="242"/>
        <end position="296"/>
    </location>
</feature>
<feature type="compositionally biased region" description="Basic and acidic residues" evidence="1">
    <location>
        <begin position="477"/>
        <end position="498"/>
    </location>
</feature>
<feature type="compositionally biased region" description="Basic and acidic residues" evidence="1">
    <location>
        <begin position="509"/>
        <end position="522"/>
    </location>
</feature>
<feature type="compositionally biased region" description="Basic and acidic residues" evidence="1">
    <location>
        <begin position="418"/>
        <end position="428"/>
    </location>
</feature>
<feature type="compositionally biased region" description="Basic and acidic residues" evidence="1">
    <location>
        <begin position="338"/>
        <end position="365"/>
    </location>
</feature>
<accession>A0AAE0KRD2</accession>
<keyword evidence="3" id="KW-1185">Reference proteome</keyword>
<feature type="compositionally biased region" description="Basic and acidic residues" evidence="1">
    <location>
        <begin position="448"/>
        <end position="466"/>
    </location>
</feature>
<feature type="non-terminal residue" evidence="2">
    <location>
        <position position="716"/>
    </location>
</feature>
<feature type="compositionally biased region" description="Basic residues" evidence="1">
    <location>
        <begin position="675"/>
        <end position="690"/>
    </location>
</feature>
<evidence type="ECO:0000256" key="1">
    <source>
        <dbReference type="SAM" id="MobiDB-lite"/>
    </source>
</evidence>
<evidence type="ECO:0000313" key="3">
    <source>
        <dbReference type="Proteomes" id="UP001190700"/>
    </source>
</evidence>
<feature type="compositionally biased region" description="Basic and acidic residues" evidence="1">
    <location>
        <begin position="602"/>
        <end position="616"/>
    </location>
</feature>
<organism evidence="2 3">
    <name type="scientific">Cymbomonas tetramitiformis</name>
    <dbReference type="NCBI Taxonomy" id="36881"/>
    <lineage>
        <taxon>Eukaryota</taxon>
        <taxon>Viridiplantae</taxon>
        <taxon>Chlorophyta</taxon>
        <taxon>Pyramimonadophyceae</taxon>
        <taxon>Pyramimonadales</taxon>
        <taxon>Pyramimonadaceae</taxon>
        <taxon>Cymbomonas</taxon>
    </lineage>
</organism>
<dbReference type="Proteomes" id="UP001190700">
    <property type="component" value="Unassembled WGS sequence"/>
</dbReference>
<proteinExistence type="predicted"/>
<name>A0AAE0KRD2_9CHLO</name>
<reference evidence="2 3" key="1">
    <citation type="journal article" date="2015" name="Genome Biol. Evol.">
        <title>Comparative Genomics of a Bacterivorous Green Alga Reveals Evolutionary Causalities and Consequences of Phago-Mixotrophic Mode of Nutrition.</title>
        <authorList>
            <person name="Burns J.A."/>
            <person name="Paasch A."/>
            <person name="Narechania A."/>
            <person name="Kim E."/>
        </authorList>
    </citation>
    <scope>NUCLEOTIDE SEQUENCE [LARGE SCALE GENOMIC DNA]</scope>
    <source>
        <strain evidence="2 3">PLY_AMNH</strain>
    </source>
</reference>
<gene>
    <name evidence="2" type="ORF">CYMTET_32933</name>
</gene>
<feature type="region of interest" description="Disordered" evidence="1">
    <location>
        <begin position="241"/>
        <end position="616"/>
    </location>
</feature>
<feature type="compositionally biased region" description="Basic and acidic residues" evidence="1">
    <location>
        <begin position="373"/>
        <end position="400"/>
    </location>
</feature>
<feature type="compositionally biased region" description="Basic and acidic residues" evidence="1">
    <location>
        <begin position="533"/>
        <end position="548"/>
    </location>
</feature>